<dbReference type="InterPro" id="IPR040052">
    <property type="entry name" value="RBM17"/>
</dbReference>
<feature type="compositionally biased region" description="Basic and acidic residues" evidence="1">
    <location>
        <begin position="1"/>
        <end position="16"/>
    </location>
</feature>
<evidence type="ECO:0000313" key="3">
    <source>
        <dbReference type="Proteomes" id="UP000265520"/>
    </source>
</evidence>
<dbReference type="Proteomes" id="UP000265520">
    <property type="component" value="Unassembled WGS sequence"/>
</dbReference>
<dbReference type="EMBL" id="LXQA010157079">
    <property type="protein sequence ID" value="MCI27050.1"/>
    <property type="molecule type" value="Genomic_DNA"/>
</dbReference>
<feature type="region of interest" description="Disordered" evidence="1">
    <location>
        <begin position="1"/>
        <end position="105"/>
    </location>
</feature>
<comment type="caution">
    <text evidence="2">The sequence shown here is derived from an EMBL/GenBank/DDBJ whole genome shotgun (WGS) entry which is preliminary data.</text>
</comment>
<dbReference type="PANTHER" id="PTHR13288">
    <property type="entry name" value="SPLICING FACTOR 45 SPF45"/>
    <property type="match status" value="1"/>
</dbReference>
<dbReference type="GO" id="GO:0071011">
    <property type="term" value="C:precatalytic spliceosome"/>
    <property type="evidence" value="ECO:0007669"/>
    <property type="project" value="TreeGrafter"/>
</dbReference>
<protein>
    <submittedName>
        <fullName evidence="2">DNA-damage-repair/toleration protein DRT111 chloroplastic-like</fullName>
    </submittedName>
</protein>
<feature type="compositionally biased region" description="Acidic residues" evidence="1">
    <location>
        <begin position="72"/>
        <end position="81"/>
    </location>
</feature>
<dbReference type="PANTHER" id="PTHR13288:SF8">
    <property type="entry name" value="SPLICING FACTOR 45"/>
    <property type="match status" value="1"/>
</dbReference>
<reference evidence="2 3" key="1">
    <citation type="journal article" date="2018" name="Front. Plant Sci.">
        <title>Red Clover (Trifolium pratense) and Zigzag Clover (T. medium) - A Picture of Genomic Similarities and Differences.</title>
        <authorList>
            <person name="Dluhosova J."/>
            <person name="Istvanek J."/>
            <person name="Nedelnik J."/>
            <person name="Repkova J."/>
        </authorList>
    </citation>
    <scope>NUCLEOTIDE SEQUENCE [LARGE SCALE GENOMIC DNA]</scope>
    <source>
        <strain evidence="3">cv. 10/8</strain>
        <tissue evidence="2">Leaf</tissue>
    </source>
</reference>
<feature type="non-terminal residue" evidence="2">
    <location>
        <position position="1"/>
    </location>
</feature>
<accession>A0A392QTY4</accession>
<proteinExistence type="predicted"/>
<organism evidence="2 3">
    <name type="scientific">Trifolium medium</name>
    <dbReference type="NCBI Taxonomy" id="97028"/>
    <lineage>
        <taxon>Eukaryota</taxon>
        <taxon>Viridiplantae</taxon>
        <taxon>Streptophyta</taxon>
        <taxon>Embryophyta</taxon>
        <taxon>Tracheophyta</taxon>
        <taxon>Spermatophyta</taxon>
        <taxon>Magnoliopsida</taxon>
        <taxon>eudicotyledons</taxon>
        <taxon>Gunneridae</taxon>
        <taxon>Pentapetalae</taxon>
        <taxon>rosids</taxon>
        <taxon>fabids</taxon>
        <taxon>Fabales</taxon>
        <taxon>Fabaceae</taxon>
        <taxon>Papilionoideae</taxon>
        <taxon>50 kb inversion clade</taxon>
        <taxon>NPAAA clade</taxon>
        <taxon>Hologalegina</taxon>
        <taxon>IRL clade</taxon>
        <taxon>Trifolieae</taxon>
        <taxon>Trifolium</taxon>
    </lineage>
</organism>
<name>A0A392QTY4_9FABA</name>
<dbReference type="GO" id="GO:0045292">
    <property type="term" value="P:mRNA cis splicing, via spliceosome"/>
    <property type="evidence" value="ECO:0007669"/>
    <property type="project" value="InterPro"/>
</dbReference>
<dbReference type="AlphaFoldDB" id="A0A392QTY4"/>
<feature type="compositionally biased region" description="Basic and acidic residues" evidence="1">
    <location>
        <begin position="23"/>
        <end position="63"/>
    </location>
</feature>
<keyword evidence="3" id="KW-1185">Reference proteome</keyword>
<evidence type="ECO:0000313" key="2">
    <source>
        <dbReference type="EMBL" id="MCI27050.1"/>
    </source>
</evidence>
<evidence type="ECO:0000256" key="1">
    <source>
        <dbReference type="SAM" id="MobiDB-lite"/>
    </source>
</evidence>
<sequence>EEYDPARPNDYEEYRREKKRKAREVEMMRELERRREEEEEREREREREREKERERERDRDQGDSRLNISDDCCSEDDGEDGVEGRARAWETGARDYYSVDGEENR</sequence>